<organism evidence="2 3">
    <name type="scientific">Ruania alba</name>
    <dbReference type="NCBI Taxonomy" id="648782"/>
    <lineage>
        <taxon>Bacteria</taxon>
        <taxon>Bacillati</taxon>
        <taxon>Actinomycetota</taxon>
        <taxon>Actinomycetes</taxon>
        <taxon>Micrococcales</taxon>
        <taxon>Ruaniaceae</taxon>
        <taxon>Ruania</taxon>
    </lineage>
</organism>
<dbReference type="Pfam" id="PF12802">
    <property type="entry name" value="MarR_2"/>
    <property type="match status" value="1"/>
</dbReference>
<evidence type="ECO:0000313" key="3">
    <source>
        <dbReference type="Proteomes" id="UP000199220"/>
    </source>
</evidence>
<dbReference type="RefSeq" id="WP_089773601.1">
    <property type="nucleotide sequence ID" value="NZ_FNTX01000002.1"/>
</dbReference>
<dbReference type="OrthoDB" id="8635520at2"/>
<dbReference type="GO" id="GO:0003677">
    <property type="term" value="F:DNA binding"/>
    <property type="evidence" value="ECO:0007669"/>
    <property type="project" value="UniProtKB-KW"/>
</dbReference>
<dbReference type="SMART" id="SM00347">
    <property type="entry name" value="HTH_MARR"/>
    <property type="match status" value="1"/>
</dbReference>
<dbReference type="PANTHER" id="PTHR33164">
    <property type="entry name" value="TRANSCRIPTIONAL REGULATOR, MARR FAMILY"/>
    <property type="match status" value="1"/>
</dbReference>
<reference evidence="3" key="1">
    <citation type="submission" date="2016-10" db="EMBL/GenBank/DDBJ databases">
        <authorList>
            <person name="Varghese N."/>
            <person name="Submissions S."/>
        </authorList>
    </citation>
    <scope>NUCLEOTIDE SEQUENCE [LARGE SCALE GENOMIC DNA]</scope>
    <source>
        <strain evidence="3">DSM 21368</strain>
    </source>
</reference>
<dbReference type="AlphaFoldDB" id="A0A1H5L906"/>
<protein>
    <submittedName>
        <fullName evidence="2">DNA-binding transcriptional regulator, MarR family</fullName>
    </submittedName>
</protein>
<dbReference type="SUPFAM" id="SSF46785">
    <property type="entry name" value="Winged helix' DNA-binding domain"/>
    <property type="match status" value="1"/>
</dbReference>
<keyword evidence="3" id="KW-1185">Reference proteome</keyword>
<sequence>MASGGLGDVEYAAWSGFLYTHDRLWRAMEERLAPLGVSMAEYSVLALLAEAGPAGMRMSDLAARRLMSKPGFSRLADRLEGRGLIERRRSATDGRSFDALLTRDGRALLRRAWRQHRADLDELFFAHLEGDELRALAGIWKRFESGSSGGTA</sequence>
<feature type="domain" description="HTH marR-type" evidence="1">
    <location>
        <begin position="1"/>
        <end position="145"/>
    </location>
</feature>
<evidence type="ECO:0000259" key="1">
    <source>
        <dbReference type="PROSITE" id="PS50995"/>
    </source>
</evidence>
<dbReference type="PANTHER" id="PTHR33164:SF43">
    <property type="entry name" value="HTH-TYPE TRANSCRIPTIONAL REPRESSOR YETL"/>
    <property type="match status" value="1"/>
</dbReference>
<dbReference type="GO" id="GO:0006950">
    <property type="term" value="P:response to stress"/>
    <property type="evidence" value="ECO:0007669"/>
    <property type="project" value="TreeGrafter"/>
</dbReference>
<dbReference type="InterPro" id="IPR036390">
    <property type="entry name" value="WH_DNA-bd_sf"/>
</dbReference>
<dbReference type="InterPro" id="IPR036388">
    <property type="entry name" value="WH-like_DNA-bd_sf"/>
</dbReference>
<dbReference type="Gene3D" id="1.10.10.10">
    <property type="entry name" value="Winged helix-like DNA-binding domain superfamily/Winged helix DNA-binding domain"/>
    <property type="match status" value="1"/>
</dbReference>
<keyword evidence="2" id="KW-0238">DNA-binding</keyword>
<accession>A0A1H5L906</accession>
<name>A0A1H5L906_9MICO</name>
<dbReference type="STRING" id="648782.SAMN04488554_2677"/>
<gene>
    <name evidence="2" type="ORF">SAMN04488554_2677</name>
</gene>
<proteinExistence type="predicted"/>
<dbReference type="InterPro" id="IPR039422">
    <property type="entry name" value="MarR/SlyA-like"/>
</dbReference>
<dbReference type="GO" id="GO:0003700">
    <property type="term" value="F:DNA-binding transcription factor activity"/>
    <property type="evidence" value="ECO:0007669"/>
    <property type="project" value="InterPro"/>
</dbReference>
<evidence type="ECO:0000313" key="2">
    <source>
        <dbReference type="EMBL" id="SEE73464.1"/>
    </source>
</evidence>
<dbReference type="PROSITE" id="PS50995">
    <property type="entry name" value="HTH_MARR_2"/>
    <property type="match status" value="1"/>
</dbReference>
<dbReference type="EMBL" id="FNTX01000002">
    <property type="protein sequence ID" value="SEE73464.1"/>
    <property type="molecule type" value="Genomic_DNA"/>
</dbReference>
<dbReference type="Proteomes" id="UP000199220">
    <property type="component" value="Unassembled WGS sequence"/>
</dbReference>
<dbReference type="PRINTS" id="PR00598">
    <property type="entry name" value="HTHMARR"/>
</dbReference>
<dbReference type="InterPro" id="IPR000835">
    <property type="entry name" value="HTH_MarR-typ"/>
</dbReference>